<dbReference type="Gene3D" id="3.30.160.20">
    <property type="match status" value="1"/>
</dbReference>
<evidence type="ECO:0000256" key="5">
    <source>
        <dbReference type="ARBA" id="ARBA00012177"/>
    </source>
</evidence>
<dbReference type="SUPFAM" id="SSF101690">
    <property type="entry name" value="PAZ domain"/>
    <property type="match status" value="1"/>
</dbReference>
<keyword evidence="12" id="KW-0255">Endonuclease</keyword>
<feature type="region of interest" description="Disordered" evidence="22">
    <location>
        <begin position="946"/>
        <end position="992"/>
    </location>
</feature>
<dbReference type="GO" id="GO:0048731">
    <property type="term" value="P:system development"/>
    <property type="evidence" value="ECO:0007669"/>
    <property type="project" value="UniProtKB-ARBA"/>
</dbReference>
<evidence type="ECO:0000256" key="12">
    <source>
        <dbReference type="ARBA" id="ARBA00022759"/>
    </source>
</evidence>
<dbReference type="Pfam" id="PF00636">
    <property type="entry name" value="Ribonuclease_3"/>
    <property type="match status" value="2"/>
</dbReference>
<keyword evidence="10" id="KW-0677">Repeat</keyword>
<keyword evidence="27" id="KW-1185">Reference proteome</keyword>
<dbReference type="SUPFAM" id="SSF69065">
    <property type="entry name" value="RNase III domain-like"/>
    <property type="match status" value="2"/>
</dbReference>
<feature type="compositionally biased region" description="Acidic residues" evidence="22">
    <location>
        <begin position="2268"/>
        <end position="2277"/>
    </location>
</feature>
<dbReference type="Gene3D" id="1.10.1520.10">
    <property type="entry name" value="Ribonuclease III domain"/>
    <property type="match status" value="2"/>
</dbReference>
<dbReference type="FunFam" id="1.10.1520.10:FF:000005">
    <property type="entry name" value="Putative endoribonuclease dicer"/>
    <property type="match status" value="1"/>
</dbReference>
<keyword evidence="13" id="KW-0378">Hydrolase</keyword>
<keyword evidence="14" id="KW-0347">Helicase</keyword>
<dbReference type="InterPro" id="IPR003100">
    <property type="entry name" value="PAZ_dom"/>
</dbReference>
<dbReference type="CDD" id="cd00593">
    <property type="entry name" value="RIBOc"/>
    <property type="match status" value="2"/>
</dbReference>
<dbReference type="GO" id="GO:0016441">
    <property type="term" value="P:post-transcriptional gene silencing"/>
    <property type="evidence" value="ECO:0007669"/>
    <property type="project" value="UniProtKB-ARBA"/>
</dbReference>
<feature type="region of interest" description="Disordered" evidence="22">
    <location>
        <begin position="879"/>
        <end position="903"/>
    </location>
</feature>
<dbReference type="SMART" id="SM00949">
    <property type="entry name" value="PAZ"/>
    <property type="match status" value="1"/>
</dbReference>
<comment type="subcellular location">
    <subcellularLocation>
        <location evidence="4">Cytoplasm</location>
    </subcellularLocation>
</comment>
<evidence type="ECO:0000256" key="7">
    <source>
        <dbReference type="ARBA" id="ARBA00022553"/>
    </source>
</evidence>
<comment type="cofactor">
    <cofactor evidence="2">
        <name>Mn(2+)</name>
        <dbReference type="ChEBI" id="CHEBI:29035"/>
    </cofactor>
</comment>
<feature type="region of interest" description="Disordered" evidence="22">
    <location>
        <begin position="1686"/>
        <end position="1728"/>
    </location>
</feature>
<dbReference type="Pfam" id="PF20931">
    <property type="entry name" value="Dicer_platform"/>
    <property type="match status" value="1"/>
</dbReference>
<dbReference type="Gene3D" id="2.170.260.10">
    <property type="entry name" value="paz domain"/>
    <property type="match status" value="1"/>
</dbReference>
<dbReference type="InterPro" id="IPR036389">
    <property type="entry name" value="RNase_III_sf"/>
</dbReference>
<evidence type="ECO:0000259" key="24">
    <source>
        <dbReference type="PROSITE" id="PS50821"/>
    </source>
</evidence>
<dbReference type="GO" id="GO:0005829">
    <property type="term" value="C:cytosol"/>
    <property type="evidence" value="ECO:0007669"/>
    <property type="project" value="UniProtKB-ARBA"/>
</dbReference>
<dbReference type="GO" id="GO:0004525">
    <property type="term" value="F:ribonuclease III activity"/>
    <property type="evidence" value="ECO:0007669"/>
    <property type="project" value="UniProtKB-EC"/>
</dbReference>
<organism evidence="26 27">
    <name type="scientific">Papilio xuthus</name>
    <name type="common">Asian swallowtail butterfly</name>
    <dbReference type="NCBI Taxonomy" id="66420"/>
    <lineage>
        <taxon>Eukaryota</taxon>
        <taxon>Metazoa</taxon>
        <taxon>Ecdysozoa</taxon>
        <taxon>Arthropoda</taxon>
        <taxon>Hexapoda</taxon>
        <taxon>Insecta</taxon>
        <taxon>Pterygota</taxon>
        <taxon>Neoptera</taxon>
        <taxon>Endopterygota</taxon>
        <taxon>Lepidoptera</taxon>
        <taxon>Glossata</taxon>
        <taxon>Ditrysia</taxon>
        <taxon>Papilionoidea</taxon>
        <taxon>Papilionidae</taxon>
        <taxon>Papilioninae</taxon>
        <taxon>Papilio</taxon>
    </lineage>
</organism>
<dbReference type="GO" id="GO:0070578">
    <property type="term" value="C:RISC-loading complex"/>
    <property type="evidence" value="ECO:0007669"/>
    <property type="project" value="TreeGrafter"/>
</dbReference>
<dbReference type="CDD" id="cd15903">
    <property type="entry name" value="Dicer_PBD"/>
    <property type="match status" value="1"/>
</dbReference>
<gene>
    <name evidence="26" type="ORF">RR46_00832</name>
</gene>
<dbReference type="PROSITE" id="PS50821">
    <property type="entry name" value="PAZ"/>
    <property type="match status" value="1"/>
</dbReference>
<dbReference type="GO" id="GO:0009653">
    <property type="term" value="P:anatomical structure morphogenesis"/>
    <property type="evidence" value="ECO:0007669"/>
    <property type="project" value="UniProtKB-ARBA"/>
</dbReference>
<dbReference type="Gene3D" id="3.40.50.300">
    <property type="entry name" value="P-loop containing nucleotide triphosphate hydrolases"/>
    <property type="match status" value="2"/>
</dbReference>
<proteinExistence type="inferred from homology"/>
<feature type="domain" description="RNase III" evidence="23">
    <location>
        <begin position="2060"/>
        <end position="2210"/>
    </location>
</feature>
<dbReference type="GO" id="GO:0005524">
    <property type="term" value="F:ATP binding"/>
    <property type="evidence" value="ECO:0007669"/>
    <property type="project" value="UniProtKB-KW"/>
</dbReference>
<feature type="region of interest" description="Disordered" evidence="22">
    <location>
        <begin position="1033"/>
        <end position="1054"/>
    </location>
</feature>
<dbReference type="PANTHER" id="PTHR14950">
    <property type="entry name" value="DICER-RELATED"/>
    <property type="match status" value="1"/>
</dbReference>
<sequence length="2596" mass="297533">METCCSRFTAAEGGARLAAVASIKNTIITEHCTFVATRLLHEDAYKIRGLLSEGRQRSIFLTRASRVAYIAYELGILTDLTIAKSADYEDVTDWKAHLEEKEVIVCTSRILKCILEDGYLKMNNINVLVIDSCHLISTDDDLKYVMRLYKECIDINKPRLLALTYPIFTSINYDNEATNNEINGENKSDLKEINQSVPVNETVEIKDTDKDEQKDFDTDSCNVIDNTTDEINNSDIDKINNELKDEKIPISDITEDVLEIESSRDLSDGTISCNNTDLEKDKDKKDINLGVYVNEDDFEMYEKLGWKIEELEKDLNCEMDLAEDIDGGKRLSTTISKPKEVIIEYSKQLSLEKLPEVYQELDLFMRRTIQDGIDFINEHRYDPSEIYGDELYEEFINIPDPTKEPKHIFAQFLYILNELGPYAADKAAFSLLAKLEKLKIKVPYERHFLLLCMCTTILIKIRGYADYVFSKYSTDWEKIKLFCTPKVIRLTEILEQFRPQESEKNDVNADSPTNENICTINESNHTLNETDDIRNETGHRRNETGHIINETNINTSKTKQMLNIIENCDFTTLGNKIEDRVNTYEANLKEIEVFSASDKKICDKSECKVKVEEYKSVRGRQRVRGRPRVLKNTSRVMQNQNPDALCGIMFLREPLMAKILFMLIVGASGKDTPVMWDSLHIPKGIWSLPTIPPLVHSTHCLPGSGHMLRFRMHECNLLLATPTLEEGIDLPRCNLVLRWDVPPSYRSHALCRSRARAPRSSLALLAEAPEHSQLLLHHLAIYRELDQIVTRKCGCGVQDEPTSEEENYADDLTPIVKAYTPMGTAMTQNTEMVISPEYMTELNKDIKQYIEDEKMNLEESKLTMVNITGLNDNNNIEKDRDIHTKETERDEYKKSKNVTNEDKIEQERDRVIQTNETERDEYKKSKNVTNEDEIEVERDRVIQTNETERDEYKKSKNVTNEDKIEQERDRVIQTNETERDEYKKSKNVTNEDEIEVERDRVIQTNETVRDGDKKSKNEINTDEIEVERDRVIQTNEKEKNEEKKSKNITNEDEIEVERDRVMTTNETERDSVTKCDSANKNIVDCDINDGMLKKSDSDIASVDLSTAIALINRYCGKLPSDTFTRLAPQWWMEEVSLPDREGNMKTAYICTLRLPLNCPVKYNIVGHPMPSRVLARRMVALQACRILHKSGELDDQLMPIGKENFKAVEVDGAVNNGKENFKAVEVDGAVNNGNGIEPIDPNDSARPGTTKRRQYYYKRTACAFIDCQPIVDTTDEEIESPDSDTIKRKPKPGEKRNTLYAIDSRLWCALPERYNTRGRRLHAPQHARQAIGILMARHRADKLQIPAFPVYTRSGEVRVSVDLAEEADVRLSPRRARLVRRFMRFVFSDVLRVRRRGMKLQSEGSTHNNYYIVPTIKSINEDGTSKVDIDWSFLELIFKHTEEKRSLEVEKPIFFQQEDEEEIEEKKVENKGKGKDGKVKKMDNPLLKEGETFTFDPEKYKEAVVTPWYRNQDQPQFFLVAEICWNLSPDSAFPSATHTTFRDYYSTKYGVTLTQQNQPLLDVDHTSARLNLLTPRYVNRKGVALPVSSERTRRAKRDRLDQKQILVPELCRVHPFAAPLWFATVALPCVLYRINALLIADEIRRAVAIDVGLGIPKIDDTTCPGFQWPPLDFGWSLAEVLSADSDKGDKKKDYDDDDSSEKDQKELKSIEETLEDKVENESGEDREKTINDILQEKEDAENGFEIGTWSNDMASCIPETVDFDEYLEPLPSNLTFCTSASGGANWNCPIEKPKQYSSRTFSVADSDCSYMSRLSTNVTYISFKSPLRVESTLTAMGVRIEYKTAHEAEAVDVERVRRGAPPPHTCELDDAHDMRTHRDTLRNAQPPQMYIEKFRESVRQHEKYIINNELLIDKDKSIIDLLPDTSKDIEKKTKSIENIDISDIFPYNNDDIMFENGQITLDSVEKNKRRLLEHIKKNLLLEDIKKMNCFSMKDVNIDSTDYINEKLVNVGFDGKDKYKEKIEKWKQNDLQPYKEVKVQDNFDFDYQPELDGHPGPSPSVILQALTMSNANDGINLERLETIGDSFLKFAITAYLYCAHPTVHEGKLSHMRSKQVSNLNLYRLGRGKRLGARMTASKFEPHDNWLPPCHRAPPTLHHKQAEGQEQSMGEGAVDNAGCFIPYNLITQHSIPDKSIADCVEALIGAYLLECGPRGALLFMSWLGIRVLPRHDIQIDDNHPYVIGHKDDITPTVVEKSTPPTKRQQCTSESDSDFDDDDDDVGDQIQLELGPEDWSWTGRAVGSLKPYKKDGVWYQPIYGELRAPPSPLLRYIEDPEGELEQMLSGYEALERTLQYRFKDRSLLLQALTHASHQKNRLTDCYQRLEFLGDAILDYLITRHLYEDARRHSPGALTDLRSALVNNTIFATLAARHGFHKYFRHMSPGLNEVLTKYVKIQEENGHSISEEHYLIHEDEMEQAEDVEVPKALGDLFESIAGAIFLDSGMSLGAVWRSYVRLMGAELEAFSAAAPKSPVRELLEAEPDTAKFGKPERLADGRRVRVCVEVFGRGAFKGVGRNYRIAKGTAARCALRHLKIHRTR</sequence>
<accession>A0A0N0PAS6</accession>
<dbReference type="InterPro" id="IPR036085">
    <property type="entry name" value="PAZ_dom_sf"/>
</dbReference>
<evidence type="ECO:0000256" key="21">
    <source>
        <dbReference type="PROSITE-ProRule" id="PRU00657"/>
    </source>
</evidence>
<dbReference type="SMART" id="SM00535">
    <property type="entry name" value="RIBOc"/>
    <property type="match status" value="2"/>
</dbReference>
<comment type="similarity">
    <text evidence="20">Belongs to the helicase family. Dicer subfamily.</text>
</comment>
<dbReference type="GO" id="GO:0006950">
    <property type="term" value="P:response to stress"/>
    <property type="evidence" value="ECO:0007669"/>
    <property type="project" value="UniProtKB-ARBA"/>
</dbReference>
<keyword evidence="17 21" id="KW-0694">RNA-binding</keyword>
<dbReference type="FunFam" id="1.10.1520.10:FF:000016">
    <property type="entry name" value="Endoribonuclease Dcr-1"/>
    <property type="match status" value="1"/>
</dbReference>
<dbReference type="GO" id="GO:0003006">
    <property type="term" value="P:developmental process involved in reproduction"/>
    <property type="evidence" value="ECO:0007669"/>
    <property type="project" value="UniProtKB-ARBA"/>
</dbReference>
<dbReference type="GO" id="GO:0005634">
    <property type="term" value="C:nucleus"/>
    <property type="evidence" value="ECO:0007669"/>
    <property type="project" value="TreeGrafter"/>
</dbReference>
<feature type="domain" description="Dicer dsRNA-binding fold" evidence="25">
    <location>
        <begin position="1107"/>
        <end position="1207"/>
    </location>
</feature>
<dbReference type="STRING" id="66420.A0A0N0PAS6"/>
<dbReference type="GO" id="GO:0003723">
    <property type="term" value="F:RNA binding"/>
    <property type="evidence" value="ECO:0007669"/>
    <property type="project" value="UniProtKB-UniRule"/>
</dbReference>
<evidence type="ECO:0000256" key="11">
    <source>
        <dbReference type="ARBA" id="ARBA00022741"/>
    </source>
</evidence>
<dbReference type="InterPro" id="IPR014720">
    <property type="entry name" value="dsRBD_dom"/>
</dbReference>
<evidence type="ECO:0000256" key="9">
    <source>
        <dbReference type="ARBA" id="ARBA00022723"/>
    </source>
</evidence>
<feature type="compositionally biased region" description="Basic and acidic residues" evidence="22">
    <location>
        <begin position="946"/>
        <end position="984"/>
    </location>
</feature>
<keyword evidence="11" id="KW-0547">Nucleotide-binding</keyword>
<dbReference type="InterPro" id="IPR048512">
    <property type="entry name" value="Dicer_platform"/>
</dbReference>
<evidence type="ECO:0000256" key="18">
    <source>
        <dbReference type="ARBA" id="ARBA00023158"/>
    </source>
</evidence>
<dbReference type="FunFam" id="3.30.160.380:FF:000003">
    <property type="entry name" value="Endoribonuclease dcr-1"/>
    <property type="match status" value="1"/>
</dbReference>
<dbReference type="PROSITE" id="PS50142">
    <property type="entry name" value="RNASE_3_2"/>
    <property type="match status" value="2"/>
</dbReference>
<feature type="domain" description="RNase III" evidence="23">
    <location>
        <begin position="2344"/>
        <end position="2501"/>
    </location>
</feature>
<feature type="compositionally biased region" description="Basic and acidic residues" evidence="22">
    <location>
        <begin position="1033"/>
        <end position="1045"/>
    </location>
</feature>
<dbReference type="InterPro" id="IPR000999">
    <property type="entry name" value="RNase_III_dom"/>
</dbReference>
<evidence type="ECO:0000256" key="16">
    <source>
        <dbReference type="ARBA" id="ARBA00022842"/>
    </source>
</evidence>
<evidence type="ECO:0000256" key="2">
    <source>
        <dbReference type="ARBA" id="ARBA00001936"/>
    </source>
</evidence>
<evidence type="ECO:0000313" key="27">
    <source>
        <dbReference type="Proteomes" id="UP000053268"/>
    </source>
</evidence>
<evidence type="ECO:0000256" key="6">
    <source>
        <dbReference type="ARBA" id="ARBA00022490"/>
    </source>
</evidence>
<evidence type="ECO:0000256" key="10">
    <source>
        <dbReference type="ARBA" id="ARBA00022737"/>
    </source>
</evidence>
<evidence type="ECO:0000256" key="4">
    <source>
        <dbReference type="ARBA" id="ARBA00004496"/>
    </source>
</evidence>
<dbReference type="FunFam" id="3.30.160.20:FF:000015">
    <property type="entry name" value="endoribonuclease Dicer"/>
    <property type="match status" value="1"/>
</dbReference>
<evidence type="ECO:0000256" key="19">
    <source>
        <dbReference type="ARBA" id="ARBA00023211"/>
    </source>
</evidence>
<keyword evidence="18" id="KW-0943">RNA-mediated gene silencing</keyword>
<evidence type="ECO:0000256" key="22">
    <source>
        <dbReference type="SAM" id="MobiDB-lite"/>
    </source>
</evidence>
<evidence type="ECO:0000256" key="3">
    <source>
        <dbReference type="ARBA" id="ARBA00001946"/>
    </source>
</evidence>
<feature type="domain" description="PAZ" evidence="24">
    <location>
        <begin position="1485"/>
        <end position="1615"/>
    </location>
</feature>
<dbReference type="PROSITE" id="PS00517">
    <property type="entry name" value="RNASE_3_1"/>
    <property type="match status" value="1"/>
</dbReference>
<dbReference type="InterPro" id="IPR038248">
    <property type="entry name" value="Dicer_dimer_sf"/>
</dbReference>
<dbReference type="GO" id="GO:0046872">
    <property type="term" value="F:metal ion binding"/>
    <property type="evidence" value="ECO:0007669"/>
    <property type="project" value="UniProtKB-KW"/>
</dbReference>
<evidence type="ECO:0000313" key="26">
    <source>
        <dbReference type="EMBL" id="KPJ05873.1"/>
    </source>
</evidence>
<dbReference type="SUPFAM" id="SSF52540">
    <property type="entry name" value="P-loop containing nucleoside triphosphate hydrolases"/>
    <property type="match status" value="1"/>
</dbReference>
<keyword evidence="7" id="KW-0597">Phosphoprotein</keyword>
<feature type="compositionally biased region" description="Polar residues" evidence="22">
    <location>
        <begin position="2256"/>
        <end position="2267"/>
    </location>
</feature>
<dbReference type="PROSITE" id="PS51327">
    <property type="entry name" value="DICER_DSRBF"/>
    <property type="match status" value="1"/>
</dbReference>
<dbReference type="GO" id="GO:0031054">
    <property type="term" value="P:pre-miRNA processing"/>
    <property type="evidence" value="ECO:0007669"/>
    <property type="project" value="InterPro"/>
</dbReference>
<dbReference type="InterPro" id="IPR044441">
    <property type="entry name" value="DICER_DSRM"/>
</dbReference>
<dbReference type="PANTHER" id="PTHR14950:SF37">
    <property type="entry name" value="ENDORIBONUCLEASE DICER"/>
    <property type="match status" value="1"/>
</dbReference>
<dbReference type="Pfam" id="PF02170">
    <property type="entry name" value="PAZ"/>
    <property type="match status" value="1"/>
</dbReference>
<evidence type="ECO:0000256" key="13">
    <source>
        <dbReference type="ARBA" id="ARBA00022801"/>
    </source>
</evidence>
<dbReference type="Gene3D" id="3.30.160.380">
    <property type="entry name" value="Dicer dimerisation domain"/>
    <property type="match status" value="1"/>
</dbReference>
<evidence type="ECO:0000256" key="20">
    <source>
        <dbReference type="ARBA" id="ARBA00035116"/>
    </source>
</evidence>
<dbReference type="InterPro" id="IPR027417">
    <property type="entry name" value="P-loop_NTPase"/>
</dbReference>
<evidence type="ECO:0000256" key="15">
    <source>
        <dbReference type="ARBA" id="ARBA00022840"/>
    </source>
</evidence>
<evidence type="ECO:0000256" key="17">
    <source>
        <dbReference type="ARBA" id="ARBA00022884"/>
    </source>
</evidence>
<dbReference type="InterPro" id="IPR001650">
    <property type="entry name" value="Helicase_C-like"/>
</dbReference>
<dbReference type="Pfam" id="PF20932">
    <property type="entry name" value="Dicer_dsRBD"/>
    <property type="match status" value="1"/>
</dbReference>
<keyword evidence="16" id="KW-0460">Magnesium</keyword>
<dbReference type="InterPro" id="IPR005034">
    <property type="entry name" value="Dicer_dimerisation"/>
</dbReference>
<dbReference type="GO" id="GO:0004386">
    <property type="term" value="F:helicase activity"/>
    <property type="evidence" value="ECO:0007669"/>
    <property type="project" value="UniProtKB-KW"/>
</dbReference>
<evidence type="ECO:0000259" key="23">
    <source>
        <dbReference type="PROSITE" id="PS50142"/>
    </source>
</evidence>
<reference evidence="26 27" key="1">
    <citation type="journal article" date="2015" name="Nat. Commun.">
        <title>Outbred genome sequencing and CRISPR/Cas9 gene editing in butterflies.</title>
        <authorList>
            <person name="Li X."/>
            <person name="Fan D."/>
            <person name="Zhang W."/>
            <person name="Liu G."/>
            <person name="Zhang L."/>
            <person name="Zhao L."/>
            <person name="Fang X."/>
            <person name="Chen L."/>
            <person name="Dong Y."/>
            <person name="Chen Y."/>
            <person name="Ding Y."/>
            <person name="Zhao R."/>
            <person name="Feng M."/>
            <person name="Zhu Y."/>
            <person name="Feng Y."/>
            <person name="Jiang X."/>
            <person name="Zhu D."/>
            <person name="Xiang H."/>
            <person name="Feng X."/>
            <person name="Li S."/>
            <person name="Wang J."/>
            <person name="Zhang G."/>
            <person name="Kronforst M.R."/>
            <person name="Wang W."/>
        </authorList>
    </citation>
    <scope>NUCLEOTIDE SEQUENCE [LARGE SCALE GENOMIC DNA]</scope>
    <source>
        <strain evidence="26">Ya'a_city_454_Px</strain>
        <tissue evidence="26">Whole body</tissue>
    </source>
</reference>
<dbReference type="InterPro" id="IPR048513">
    <property type="entry name" value="Dicer_PBD"/>
</dbReference>
<dbReference type="Pfam" id="PF00271">
    <property type="entry name" value="Helicase_C"/>
    <property type="match status" value="1"/>
</dbReference>
<dbReference type="GO" id="GO:0006309">
    <property type="term" value="P:apoptotic DNA fragmentation"/>
    <property type="evidence" value="ECO:0007669"/>
    <property type="project" value="TreeGrafter"/>
</dbReference>
<keyword evidence="15" id="KW-0067">ATP-binding</keyword>
<dbReference type="CDD" id="cd10843">
    <property type="entry name" value="DSRM_DICER"/>
    <property type="match status" value="1"/>
</dbReference>
<keyword evidence="6" id="KW-0963">Cytoplasm</keyword>
<keyword evidence="9" id="KW-0479">Metal-binding</keyword>
<dbReference type="GO" id="GO:0004530">
    <property type="term" value="F:deoxyribonuclease I activity"/>
    <property type="evidence" value="ECO:0007669"/>
    <property type="project" value="TreeGrafter"/>
</dbReference>
<name>A0A0N0PAS6_PAPXU</name>
<feature type="compositionally biased region" description="Basic and acidic residues" evidence="22">
    <location>
        <begin position="1701"/>
        <end position="1728"/>
    </location>
</feature>
<feature type="region of interest" description="Disordered" evidence="22">
    <location>
        <begin position="2249"/>
        <end position="2277"/>
    </location>
</feature>
<dbReference type="EC" id="3.1.26.3" evidence="5"/>
<evidence type="ECO:0000256" key="14">
    <source>
        <dbReference type="ARBA" id="ARBA00022806"/>
    </source>
</evidence>
<comment type="cofactor">
    <cofactor evidence="3">
        <name>Mg(2+)</name>
        <dbReference type="ChEBI" id="CHEBI:18420"/>
    </cofactor>
</comment>
<dbReference type="Proteomes" id="UP000053268">
    <property type="component" value="Unassembled WGS sequence"/>
</dbReference>
<dbReference type="GO" id="GO:0030422">
    <property type="term" value="P:siRNA processing"/>
    <property type="evidence" value="ECO:0007669"/>
    <property type="project" value="InterPro"/>
</dbReference>
<evidence type="ECO:0000259" key="25">
    <source>
        <dbReference type="PROSITE" id="PS51327"/>
    </source>
</evidence>
<dbReference type="Pfam" id="PF03368">
    <property type="entry name" value="Dicer_dimer"/>
    <property type="match status" value="1"/>
</dbReference>
<dbReference type="EMBL" id="KQ458486">
    <property type="protein sequence ID" value="KPJ05873.1"/>
    <property type="molecule type" value="Genomic_DNA"/>
</dbReference>
<dbReference type="FunFam" id="2.170.260.10:FF:000002">
    <property type="entry name" value="Putative Endoribonuclease Dicer"/>
    <property type="match status" value="1"/>
</dbReference>
<protein>
    <recommendedName>
        <fullName evidence="5">ribonuclease III</fullName>
        <ecNumber evidence="5">3.1.26.3</ecNumber>
    </recommendedName>
</protein>
<evidence type="ECO:0000256" key="8">
    <source>
        <dbReference type="ARBA" id="ARBA00022722"/>
    </source>
</evidence>
<evidence type="ECO:0000256" key="1">
    <source>
        <dbReference type="ARBA" id="ARBA00000109"/>
    </source>
</evidence>
<comment type="catalytic activity">
    <reaction evidence="1">
        <text>Endonucleolytic cleavage to 5'-phosphomonoester.</text>
        <dbReference type="EC" id="3.1.26.3"/>
    </reaction>
</comment>
<keyword evidence="8" id="KW-0540">Nuclease</keyword>
<keyword evidence="19" id="KW-0464">Manganese</keyword>
<dbReference type="SMART" id="SM00358">
    <property type="entry name" value="DSRM"/>
    <property type="match status" value="1"/>
</dbReference>